<reference evidence="1" key="1">
    <citation type="submission" date="2020-01" db="EMBL/GenBank/DDBJ databases">
        <authorList>
            <person name="Meier V. D."/>
            <person name="Meier V D."/>
        </authorList>
    </citation>
    <scope>NUCLEOTIDE SEQUENCE</scope>
    <source>
        <strain evidence="1">HLG_WM_MAG_02</strain>
    </source>
</reference>
<protein>
    <submittedName>
        <fullName evidence="1">Uncharacterized protein</fullName>
    </submittedName>
</protein>
<sequence>MKNLLEIFRELPDYRKCKQIKFNVG</sequence>
<dbReference type="AlphaFoldDB" id="A0A6S6T3Z2"/>
<evidence type="ECO:0000313" key="1">
    <source>
        <dbReference type="EMBL" id="CAA6813973.1"/>
    </source>
</evidence>
<gene>
    <name evidence="1" type="ORF">HELGO_WM41422</name>
</gene>
<organism evidence="1">
    <name type="scientific">uncultured Sulfurovum sp</name>
    <dbReference type="NCBI Taxonomy" id="269237"/>
    <lineage>
        <taxon>Bacteria</taxon>
        <taxon>Pseudomonadati</taxon>
        <taxon>Campylobacterota</taxon>
        <taxon>Epsilonproteobacteria</taxon>
        <taxon>Campylobacterales</taxon>
        <taxon>Sulfurovaceae</taxon>
        <taxon>Sulfurovum</taxon>
        <taxon>environmental samples</taxon>
    </lineage>
</organism>
<feature type="non-terminal residue" evidence="1">
    <location>
        <position position="25"/>
    </location>
</feature>
<accession>A0A6S6T3Z2</accession>
<proteinExistence type="predicted"/>
<dbReference type="EMBL" id="CACVAZ010000089">
    <property type="protein sequence ID" value="CAA6813973.1"/>
    <property type="molecule type" value="Genomic_DNA"/>
</dbReference>
<name>A0A6S6T3Z2_9BACT</name>